<keyword evidence="10" id="KW-1185">Reference proteome</keyword>
<keyword evidence="2 7" id="KW-0812">Transmembrane</keyword>
<evidence type="ECO:0000256" key="1">
    <source>
        <dbReference type="ARBA" id="ARBA00004141"/>
    </source>
</evidence>
<evidence type="ECO:0000313" key="9">
    <source>
        <dbReference type="EMBL" id="CAJ0968318.1"/>
    </source>
</evidence>
<reference evidence="9" key="1">
    <citation type="submission" date="2023-07" db="EMBL/GenBank/DDBJ databases">
        <authorList>
            <person name="Stuckert A."/>
        </authorList>
    </citation>
    <scope>NUCLEOTIDE SEQUENCE</scope>
</reference>
<dbReference type="Pfam" id="PF00520">
    <property type="entry name" value="Ion_trans"/>
    <property type="match status" value="1"/>
</dbReference>
<feature type="transmembrane region" description="Helical" evidence="7">
    <location>
        <begin position="12"/>
        <end position="37"/>
    </location>
</feature>
<accession>A0ABN9MNW7</accession>
<evidence type="ECO:0000313" key="10">
    <source>
        <dbReference type="Proteomes" id="UP001176940"/>
    </source>
</evidence>
<feature type="domain" description="Ion transport" evidence="8">
    <location>
        <begin position="17"/>
        <end position="115"/>
    </location>
</feature>
<dbReference type="PANTHER" id="PTHR10582:SF23">
    <property type="entry name" value="ION TRANSPORT DOMAIN-CONTAINING PROTEIN"/>
    <property type="match status" value="1"/>
</dbReference>
<feature type="transmembrane region" description="Helical" evidence="7">
    <location>
        <begin position="80"/>
        <end position="101"/>
    </location>
</feature>
<evidence type="ECO:0000256" key="3">
    <source>
        <dbReference type="ARBA" id="ARBA00022737"/>
    </source>
</evidence>
<gene>
    <name evidence="9" type="ORF">RIMI_LOCUS22981797</name>
</gene>
<dbReference type="InterPro" id="IPR024862">
    <property type="entry name" value="TRPV"/>
</dbReference>
<name>A0ABN9MNW7_9NEOB</name>
<evidence type="ECO:0000256" key="2">
    <source>
        <dbReference type="ARBA" id="ARBA00022692"/>
    </source>
</evidence>
<evidence type="ECO:0000256" key="5">
    <source>
        <dbReference type="ARBA" id="ARBA00023043"/>
    </source>
</evidence>
<dbReference type="EMBL" id="CAUEEQ010079136">
    <property type="protein sequence ID" value="CAJ0968318.1"/>
    <property type="molecule type" value="Genomic_DNA"/>
</dbReference>
<keyword evidence="5" id="KW-0040">ANK repeat</keyword>
<evidence type="ECO:0000256" key="6">
    <source>
        <dbReference type="ARBA" id="ARBA00023136"/>
    </source>
</evidence>
<comment type="subcellular location">
    <subcellularLocation>
        <location evidence="1">Membrane</location>
        <topology evidence="1">Multi-pass membrane protein</topology>
    </subcellularLocation>
</comment>
<organism evidence="9 10">
    <name type="scientific">Ranitomeya imitator</name>
    <name type="common">mimic poison frog</name>
    <dbReference type="NCBI Taxonomy" id="111125"/>
    <lineage>
        <taxon>Eukaryota</taxon>
        <taxon>Metazoa</taxon>
        <taxon>Chordata</taxon>
        <taxon>Craniata</taxon>
        <taxon>Vertebrata</taxon>
        <taxon>Euteleostomi</taxon>
        <taxon>Amphibia</taxon>
        <taxon>Batrachia</taxon>
        <taxon>Anura</taxon>
        <taxon>Neobatrachia</taxon>
        <taxon>Hyloidea</taxon>
        <taxon>Dendrobatidae</taxon>
        <taxon>Dendrobatinae</taxon>
        <taxon>Ranitomeya</taxon>
    </lineage>
</organism>
<protein>
    <recommendedName>
        <fullName evidence="8">Ion transport domain-containing protein</fullName>
    </recommendedName>
</protein>
<proteinExistence type="predicted"/>
<comment type="caution">
    <text evidence="9">The sequence shown here is derived from an EMBL/GenBank/DDBJ whole genome shotgun (WGS) entry which is preliminary data.</text>
</comment>
<dbReference type="Proteomes" id="UP001176940">
    <property type="component" value="Unassembled WGS sequence"/>
</dbReference>
<sequence length="186" mass="21752">MLGQFSIMIQKIIFADLLCWFCLVFIIIIGFTSAFYIMYQILEPEDNPFLNDFAMMLYSAIEMMMGLTDLQIPTDTSFPLLYIAYSVYMVFVYLLLLNMLIAMMDNTYWRIAQEREELWKIQVAATILLIERHVPRILKVRTGIPGSSLGLDDKKWYIGVEEILNENEAEKMKLPVALKYVLEWCS</sequence>
<evidence type="ECO:0000256" key="7">
    <source>
        <dbReference type="SAM" id="Phobius"/>
    </source>
</evidence>
<dbReference type="PANTHER" id="PTHR10582">
    <property type="entry name" value="TRANSIENT RECEPTOR POTENTIAL ION CHANNEL PROTEIN"/>
    <property type="match status" value="1"/>
</dbReference>
<evidence type="ECO:0000256" key="4">
    <source>
        <dbReference type="ARBA" id="ARBA00022989"/>
    </source>
</evidence>
<dbReference type="InterPro" id="IPR005821">
    <property type="entry name" value="Ion_trans_dom"/>
</dbReference>
<keyword evidence="3" id="KW-0677">Repeat</keyword>
<keyword evidence="6 7" id="KW-0472">Membrane</keyword>
<evidence type="ECO:0000259" key="8">
    <source>
        <dbReference type="Pfam" id="PF00520"/>
    </source>
</evidence>
<keyword evidence="4 7" id="KW-1133">Transmembrane helix</keyword>